<comment type="subunit">
    <text evidence="8">Homodimer. Polymerizes to form a dynamic ring structure in a strictly GTP-dependent manner. Interacts directly with several other division proteins.</text>
</comment>
<keyword evidence="3 8" id="KW-0132">Cell division</keyword>
<comment type="subcellular location">
    <subcellularLocation>
        <location evidence="8">Cytoplasm</location>
    </subcellularLocation>
    <text evidence="8">Assembles at midcell at the inner surface of the cytoplasmic membrane.</text>
</comment>
<sequence length="401" mass="42791">MATFEFTDAQEQMARITVIGVGGAGGNAINHMIISDMKGVDFIACNTDVQALSINKAQYKVQIGKELTKGLGAGARPEVGRQAIEESREEVSQMLDGSDMVFITAGMGGGTGTGAAPVVAEIARELGALTIGVVTRPFIFEGRKRIKQADSGIIELRKYVDTIIIVPNQRLLGLVGKSTTFPEALQIADNILFYACQGISELITTPALVNLDFADVKTIMANMGDALMGTGFASGEYRASEAAQEAISSPLLEDVQIKGAKGVLVNITGGSDLTLHEVNDANNIIYEAAGEEANIIFGAAIDESMNGQVRVTVIATGFGEKREQVQINKNLLEARSDNVLEISRVINDDLSVSSQVTHNSIRTGTDRNDIVKSGTVPTKTGPYPLTIEELEIPTFIRRQVD</sequence>
<gene>
    <name evidence="8" type="primary">ftsZ</name>
    <name evidence="13" type="ORF">A2Z86_08660</name>
</gene>
<dbReference type="InterPro" id="IPR003008">
    <property type="entry name" value="Tubulin_FtsZ_GTPase"/>
</dbReference>
<dbReference type="PRINTS" id="PR00423">
    <property type="entry name" value="CELLDVISFTSZ"/>
</dbReference>
<dbReference type="InterPro" id="IPR037103">
    <property type="entry name" value="Tubulin/FtsZ-like_C"/>
</dbReference>
<feature type="binding site" evidence="8">
    <location>
        <position position="145"/>
    </location>
    <ligand>
        <name>GTP</name>
        <dbReference type="ChEBI" id="CHEBI:37565"/>
    </ligand>
</feature>
<comment type="function">
    <text evidence="8 10">Essential cell division protein that forms a contractile ring structure (Z ring) at the future cell division site. The regulation of the ring assembly controls the timing and the location of cell division. One of the functions of the FtsZ ring is to recruit other cell division proteins to the septum to produce a new cell wall between the dividing cells. Binds GTP and shows GTPase activity.</text>
</comment>
<evidence type="ECO:0000256" key="5">
    <source>
        <dbReference type="ARBA" id="ARBA00023134"/>
    </source>
</evidence>
<dbReference type="EMBL" id="MFIV01000051">
    <property type="protein sequence ID" value="OGF98986.1"/>
    <property type="molecule type" value="Genomic_DNA"/>
</dbReference>
<dbReference type="InterPro" id="IPR045061">
    <property type="entry name" value="FtsZ/CetZ"/>
</dbReference>
<dbReference type="GO" id="GO:0003924">
    <property type="term" value="F:GTPase activity"/>
    <property type="evidence" value="ECO:0007669"/>
    <property type="project" value="UniProtKB-UniRule"/>
</dbReference>
<proteinExistence type="inferred from homology"/>
<dbReference type="PANTHER" id="PTHR30314:SF3">
    <property type="entry name" value="MITOCHONDRIAL DIVISION PROTEIN FSZA"/>
    <property type="match status" value="1"/>
</dbReference>
<feature type="binding site" evidence="8">
    <location>
        <position position="189"/>
    </location>
    <ligand>
        <name>GTP</name>
        <dbReference type="ChEBI" id="CHEBI:37565"/>
    </ligand>
</feature>
<dbReference type="InterPro" id="IPR008280">
    <property type="entry name" value="Tub_FtsZ_C"/>
</dbReference>
<dbReference type="GO" id="GO:0043093">
    <property type="term" value="P:FtsZ-dependent cytokinesis"/>
    <property type="evidence" value="ECO:0007669"/>
    <property type="project" value="UniProtKB-UniRule"/>
</dbReference>
<evidence type="ECO:0000256" key="2">
    <source>
        <dbReference type="ARBA" id="ARBA00022490"/>
    </source>
</evidence>
<evidence type="ECO:0000256" key="9">
    <source>
        <dbReference type="NCBIfam" id="TIGR00065"/>
    </source>
</evidence>
<dbReference type="PROSITE" id="PS01134">
    <property type="entry name" value="FTSZ_1"/>
    <property type="match status" value="1"/>
</dbReference>
<feature type="domain" description="Tubulin/FtsZ GTPase" evidence="11">
    <location>
        <begin position="15"/>
        <end position="207"/>
    </location>
</feature>
<dbReference type="GO" id="GO:0005525">
    <property type="term" value="F:GTP binding"/>
    <property type="evidence" value="ECO:0007669"/>
    <property type="project" value="UniProtKB-UniRule"/>
</dbReference>
<dbReference type="Proteomes" id="UP000176992">
    <property type="component" value="Unassembled WGS sequence"/>
</dbReference>
<evidence type="ECO:0000256" key="7">
    <source>
        <dbReference type="ARBA" id="ARBA00023306"/>
    </source>
</evidence>
<dbReference type="SMART" id="SM00865">
    <property type="entry name" value="Tubulin_C"/>
    <property type="match status" value="1"/>
</dbReference>
<dbReference type="PANTHER" id="PTHR30314">
    <property type="entry name" value="CELL DIVISION PROTEIN FTSZ-RELATED"/>
    <property type="match status" value="1"/>
</dbReference>
<dbReference type="Pfam" id="PF12327">
    <property type="entry name" value="FtsZ_C"/>
    <property type="match status" value="1"/>
</dbReference>
<comment type="caution">
    <text evidence="13">The sequence shown here is derived from an EMBL/GenBank/DDBJ whole genome shotgun (WGS) entry which is preliminary data.</text>
</comment>
<evidence type="ECO:0000259" key="12">
    <source>
        <dbReference type="SMART" id="SM00865"/>
    </source>
</evidence>
<dbReference type="InterPro" id="IPR024757">
    <property type="entry name" value="FtsZ_C"/>
</dbReference>
<dbReference type="GO" id="GO:0005737">
    <property type="term" value="C:cytoplasm"/>
    <property type="evidence" value="ECO:0007669"/>
    <property type="project" value="UniProtKB-SubCell"/>
</dbReference>
<evidence type="ECO:0000256" key="3">
    <source>
        <dbReference type="ARBA" id="ARBA00022618"/>
    </source>
</evidence>
<dbReference type="InterPro" id="IPR020805">
    <property type="entry name" value="Cell_div_FtsZ_CS"/>
</dbReference>
<dbReference type="InterPro" id="IPR018316">
    <property type="entry name" value="Tubulin/FtsZ_2-layer-sand-dom"/>
</dbReference>
<organism evidence="13 14">
    <name type="scientific">Candidatus Glassbacteria bacterium GWA2_58_10</name>
    <dbReference type="NCBI Taxonomy" id="1817865"/>
    <lineage>
        <taxon>Bacteria</taxon>
        <taxon>Candidatus Glassiibacteriota</taxon>
    </lineage>
</organism>
<dbReference type="InterPro" id="IPR036525">
    <property type="entry name" value="Tubulin/FtsZ_GTPase_sf"/>
</dbReference>
<comment type="similarity">
    <text evidence="1 8 10">Belongs to the FtsZ family.</text>
</comment>
<dbReference type="GO" id="GO:0051258">
    <property type="term" value="P:protein polymerization"/>
    <property type="evidence" value="ECO:0007669"/>
    <property type="project" value="UniProtKB-UniRule"/>
</dbReference>
<dbReference type="SUPFAM" id="SSF55307">
    <property type="entry name" value="Tubulin C-terminal domain-like"/>
    <property type="match status" value="1"/>
</dbReference>
<dbReference type="GO" id="GO:0000917">
    <property type="term" value="P:division septum assembly"/>
    <property type="evidence" value="ECO:0007669"/>
    <property type="project" value="UniProtKB-KW"/>
</dbReference>
<evidence type="ECO:0000313" key="14">
    <source>
        <dbReference type="Proteomes" id="UP000176992"/>
    </source>
</evidence>
<keyword evidence="4 8" id="KW-0547">Nucleotide-binding</keyword>
<evidence type="ECO:0000256" key="1">
    <source>
        <dbReference type="ARBA" id="ARBA00009690"/>
    </source>
</evidence>
<dbReference type="Pfam" id="PF00091">
    <property type="entry name" value="Tubulin"/>
    <property type="match status" value="1"/>
</dbReference>
<evidence type="ECO:0000313" key="13">
    <source>
        <dbReference type="EMBL" id="OGF98986.1"/>
    </source>
</evidence>
<evidence type="ECO:0000256" key="8">
    <source>
        <dbReference type="HAMAP-Rule" id="MF_00909"/>
    </source>
</evidence>
<dbReference type="InterPro" id="IPR000158">
    <property type="entry name" value="Cell_div_FtsZ"/>
</dbReference>
<keyword evidence="2 8" id="KW-0963">Cytoplasm</keyword>
<dbReference type="PROSITE" id="PS01135">
    <property type="entry name" value="FTSZ_2"/>
    <property type="match status" value="1"/>
</dbReference>
<dbReference type="CDD" id="cd02201">
    <property type="entry name" value="FtsZ_type1"/>
    <property type="match status" value="1"/>
</dbReference>
<dbReference type="Gene3D" id="3.40.50.1440">
    <property type="entry name" value="Tubulin/FtsZ, GTPase domain"/>
    <property type="match status" value="1"/>
</dbReference>
<dbReference type="GO" id="GO:0032153">
    <property type="term" value="C:cell division site"/>
    <property type="evidence" value="ECO:0007669"/>
    <property type="project" value="UniProtKB-UniRule"/>
</dbReference>
<feature type="binding site" evidence="8">
    <location>
        <begin position="110"/>
        <end position="112"/>
    </location>
    <ligand>
        <name>GTP</name>
        <dbReference type="ChEBI" id="CHEBI:37565"/>
    </ligand>
</feature>
<dbReference type="SMART" id="SM00864">
    <property type="entry name" value="Tubulin"/>
    <property type="match status" value="1"/>
</dbReference>
<dbReference type="NCBIfam" id="TIGR00065">
    <property type="entry name" value="ftsZ"/>
    <property type="match status" value="1"/>
</dbReference>
<dbReference type="SUPFAM" id="SSF52490">
    <property type="entry name" value="Tubulin nucleotide-binding domain-like"/>
    <property type="match status" value="1"/>
</dbReference>
<evidence type="ECO:0000259" key="11">
    <source>
        <dbReference type="SMART" id="SM00864"/>
    </source>
</evidence>
<dbReference type="Gene3D" id="3.30.1330.20">
    <property type="entry name" value="Tubulin/FtsZ, C-terminal domain"/>
    <property type="match status" value="1"/>
</dbReference>
<dbReference type="HAMAP" id="MF_00909">
    <property type="entry name" value="FtsZ"/>
    <property type="match status" value="1"/>
</dbReference>
<dbReference type="FunFam" id="3.40.50.1440:FF:000023">
    <property type="entry name" value="Cell division protein FtsZ"/>
    <property type="match status" value="1"/>
</dbReference>
<evidence type="ECO:0000256" key="10">
    <source>
        <dbReference type="RuleBase" id="RU000631"/>
    </source>
</evidence>
<feature type="binding site" evidence="8">
    <location>
        <begin position="23"/>
        <end position="27"/>
    </location>
    <ligand>
        <name>GTP</name>
        <dbReference type="ChEBI" id="CHEBI:37565"/>
    </ligand>
</feature>
<evidence type="ECO:0000256" key="6">
    <source>
        <dbReference type="ARBA" id="ARBA00023210"/>
    </source>
</evidence>
<keyword evidence="7 8" id="KW-0131">Cell cycle</keyword>
<keyword evidence="5 8" id="KW-0342">GTP-binding</keyword>
<evidence type="ECO:0000256" key="4">
    <source>
        <dbReference type="ARBA" id="ARBA00022741"/>
    </source>
</evidence>
<keyword evidence="6 8" id="KW-0717">Septation</keyword>
<feature type="domain" description="Tubulin/FtsZ 2-layer sandwich" evidence="12">
    <location>
        <begin position="209"/>
        <end position="327"/>
    </location>
</feature>
<reference evidence="13 14" key="1">
    <citation type="journal article" date="2016" name="Nat. Commun.">
        <title>Thousands of microbial genomes shed light on interconnected biogeochemical processes in an aquifer system.</title>
        <authorList>
            <person name="Anantharaman K."/>
            <person name="Brown C.T."/>
            <person name="Hug L.A."/>
            <person name="Sharon I."/>
            <person name="Castelle C.J."/>
            <person name="Probst A.J."/>
            <person name="Thomas B.C."/>
            <person name="Singh A."/>
            <person name="Wilkins M.J."/>
            <person name="Karaoz U."/>
            <person name="Brodie E.L."/>
            <person name="Williams K.H."/>
            <person name="Hubbard S.S."/>
            <person name="Banfield J.F."/>
        </authorList>
    </citation>
    <scope>NUCLEOTIDE SEQUENCE [LARGE SCALE GENOMIC DNA]</scope>
</reference>
<feature type="binding site" evidence="8">
    <location>
        <position position="141"/>
    </location>
    <ligand>
        <name>GTP</name>
        <dbReference type="ChEBI" id="CHEBI:37565"/>
    </ligand>
</feature>
<name>A0A1F5YG86_9BACT</name>
<accession>A0A1F5YG86</accession>
<protein>
    <recommendedName>
        <fullName evidence="8 9">Cell division protein FtsZ</fullName>
    </recommendedName>
</protein>
<dbReference type="AlphaFoldDB" id="A0A1F5YG86"/>